<dbReference type="Proteomes" id="UP000297407">
    <property type="component" value="Unassembled WGS sequence"/>
</dbReference>
<gene>
    <name evidence="5" type="ORF">E4635_06680</name>
</gene>
<evidence type="ECO:0000256" key="1">
    <source>
        <dbReference type="ARBA" id="ARBA00023015"/>
    </source>
</evidence>
<dbReference type="OrthoDB" id="796548at2"/>
<evidence type="ECO:0000256" key="2">
    <source>
        <dbReference type="ARBA" id="ARBA00023125"/>
    </source>
</evidence>
<proteinExistence type="predicted"/>
<feature type="domain" description="Peptidase S24/S26A/S26B/S26C" evidence="4">
    <location>
        <begin position="105"/>
        <end position="217"/>
    </location>
</feature>
<dbReference type="InterPro" id="IPR039418">
    <property type="entry name" value="LexA-like"/>
</dbReference>
<dbReference type="PANTHER" id="PTHR40661">
    <property type="match status" value="1"/>
</dbReference>
<keyword evidence="6" id="KW-1185">Reference proteome</keyword>
<dbReference type="RefSeq" id="WP_135525853.1">
    <property type="nucleotide sequence ID" value="NZ_SRLH01000003.1"/>
</dbReference>
<evidence type="ECO:0000259" key="4">
    <source>
        <dbReference type="Pfam" id="PF00717"/>
    </source>
</evidence>
<dbReference type="InterPro" id="IPR015927">
    <property type="entry name" value="Peptidase_S24_S26A/B/C"/>
</dbReference>
<keyword evidence="1" id="KW-0805">Transcription regulation</keyword>
<name>A0A4Z0L7U1_9FLAO</name>
<dbReference type="CDD" id="cd06529">
    <property type="entry name" value="S24_LexA-like"/>
    <property type="match status" value="1"/>
</dbReference>
<dbReference type="PANTHER" id="PTHR40661:SF1">
    <property type="entry name" value="HTH CRO_C1-TYPE DOMAIN-CONTAINING PROTEIN"/>
    <property type="match status" value="1"/>
</dbReference>
<keyword evidence="2" id="KW-0238">DNA-binding</keyword>
<dbReference type="EMBL" id="SRLH01000003">
    <property type="protein sequence ID" value="TGD58593.1"/>
    <property type="molecule type" value="Genomic_DNA"/>
</dbReference>
<organism evidence="5 6">
    <name type="scientific">Flavobacterium humi</name>
    <dbReference type="NCBI Taxonomy" id="2562683"/>
    <lineage>
        <taxon>Bacteria</taxon>
        <taxon>Pseudomonadati</taxon>
        <taxon>Bacteroidota</taxon>
        <taxon>Flavobacteriia</taxon>
        <taxon>Flavobacteriales</taxon>
        <taxon>Flavobacteriaceae</taxon>
        <taxon>Flavobacterium</taxon>
    </lineage>
</organism>
<dbReference type="InterPro" id="IPR036286">
    <property type="entry name" value="LexA/Signal_pep-like_sf"/>
</dbReference>
<evidence type="ECO:0000256" key="3">
    <source>
        <dbReference type="ARBA" id="ARBA00023163"/>
    </source>
</evidence>
<keyword evidence="3" id="KW-0804">Transcription</keyword>
<dbReference type="AlphaFoldDB" id="A0A4Z0L7U1"/>
<comment type="caution">
    <text evidence="5">The sequence shown here is derived from an EMBL/GenBank/DDBJ whole genome shotgun (WGS) entry which is preliminary data.</text>
</comment>
<evidence type="ECO:0000313" key="5">
    <source>
        <dbReference type="EMBL" id="TGD58593.1"/>
    </source>
</evidence>
<sequence length="232" mass="26235">MVSERIGLYIDKKGISYYAFENSINASRGAISKAVKENKSIGSSMLEQIMAVYTDLNPVWLLTGQGEMFVGNEEMLLNKNIETYQLKTDNAMEMQQIPLYDIEAVAGLVPLFQDSKSQEPIDHISIPHLPKCDGAVYVTGDSMYPLLKSGDIVLYKEIHDLKNEIFWGEMYLLSIDMSGEEYITVKYIQKSEQHGFVRLVSQNKHHQDKDVELGKIKALALVKASIRINAMH</sequence>
<accession>A0A4Z0L7U1</accession>
<dbReference type="Gene3D" id="2.10.109.10">
    <property type="entry name" value="Umud Fragment, subunit A"/>
    <property type="match status" value="1"/>
</dbReference>
<dbReference type="Pfam" id="PF00717">
    <property type="entry name" value="Peptidase_S24"/>
    <property type="match status" value="1"/>
</dbReference>
<dbReference type="SUPFAM" id="SSF51306">
    <property type="entry name" value="LexA/Signal peptidase"/>
    <property type="match status" value="1"/>
</dbReference>
<reference evidence="5 6" key="1">
    <citation type="submission" date="2019-04" db="EMBL/GenBank/DDBJ databases">
        <title>Flavobacterium sp. strain DS2-A Genome sequencing and assembly.</title>
        <authorList>
            <person name="Kim I."/>
        </authorList>
    </citation>
    <scope>NUCLEOTIDE SEQUENCE [LARGE SCALE GENOMIC DNA]</scope>
    <source>
        <strain evidence="5 6">DS2-A</strain>
    </source>
</reference>
<dbReference type="GO" id="GO:0003677">
    <property type="term" value="F:DNA binding"/>
    <property type="evidence" value="ECO:0007669"/>
    <property type="project" value="UniProtKB-KW"/>
</dbReference>
<protein>
    <submittedName>
        <fullName evidence="5">Helix-turn-helix transcriptional regulator</fullName>
    </submittedName>
</protein>
<evidence type="ECO:0000313" key="6">
    <source>
        <dbReference type="Proteomes" id="UP000297407"/>
    </source>
</evidence>